<protein>
    <recommendedName>
        <fullName evidence="3">Beta protein</fullName>
    </recommendedName>
</protein>
<dbReference type="AlphaFoldDB" id="A0A1Z3LVR9"/>
<reference evidence="1 2" key="2">
    <citation type="submission" date="2017-06" db="EMBL/GenBank/DDBJ databases">
        <authorList>
            <person name="Kim H.J."/>
            <person name="Triplett B.A."/>
        </authorList>
    </citation>
    <scope>NUCLEOTIDE SEQUENCE [LARGE SCALE GENOMIC DNA]</scope>
    <source>
        <strain evidence="1 2">BZC3</strain>
    </source>
</reference>
<dbReference type="RefSeq" id="WP_088410310.1">
    <property type="nucleotide sequence ID" value="NZ_CP021995.1"/>
</dbReference>
<evidence type="ECO:0000313" key="2">
    <source>
        <dbReference type="Proteomes" id="UP000197024"/>
    </source>
</evidence>
<proteinExistence type="predicted"/>
<accession>A0A1Z3LVR9</accession>
<sequence>MGLNATTYVPVLKWRQGEYQALLRLHDAAKDRVVPLIEVTPPEWDFEQHRFKKTIDGQLAPFASRLEKKWGSRPAFLDTSLLKPTERIAGGDHPLTFLLDAVRARGGVVVPVTAPGRDLAHYNALASGMAIDGQGVAVRVSLDDIADPAFPGALTSLIGSLGAGLSDTDLIVDLAAKNFEPLADLAALVTALLQSSPIYAGARSLVLIGTSFPVSMGEVKLASQTLPRLEWKLYKAVVQSLPPGFRPLAFGDYAISSADIPGGDMRLLKPSATIRYTVADGWFITKGNNVRDNGYEQYRGQCGTVITSGHMAATGYSAGSDYIRGCHAKTEKTGNLSTWRWVGTNHHITRVVDDLASFHGP</sequence>
<dbReference type="Pfam" id="PF14350">
    <property type="entry name" value="Beta_protein"/>
    <property type="match status" value="1"/>
</dbReference>
<dbReference type="EMBL" id="CP021995">
    <property type="protein sequence ID" value="ASD26283.1"/>
    <property type="molecule type" value="Genomic_DNA"/>
</dbReference>
<name>A0A1Z3LVR9_BREDI</name>
<dbReference type="InterPro" id="IPR025683">
    <property type="entry name" value="Protein_beta"/>
</dbReference>
<evidence type="ECO:0000313" key="1">
    <source>
        <dbReference type="EMBL" id="ASD26283.1"/>
    </source>
</evidence>
<organism evidence="1 2">
    <name type="scientific">Brevundimonas diminuta</name>
    <name type="common">Pseudomonas diminuta</name>
    <dbReference type="NCBI Taxonomy" id="293"/>
    <lineage>
        <taxon>Bacteria</taxon>
        <taxon>Pseudomonadati</taxon>
        <taxon>Pseudomonadota</taxon>
        <taxon>Alphaproteobacteria</taxon>
        <taxon>Caulobacterales</taxon>
        <taxon>Caulobacteraceae</taxon>
        <taxon>Brevundimonas</taxon>
    </lineage>
</organism>
<dbReference type="Proteomes" id="UP000197024">
    <property type="component" value="Chromosome"/>
</dbReference>
<evidence type="ECO:0008006" key="3">
    <source>
        <dbReference type="Google" id="ProtNLM"/>
    </source>
</evidence>
<reference evidence="1 2" key="1">
    <citation type="submission" date="2017-06" db="EMBL/GenBank/DDBJ databases">
        <title>Biodegradation of gentamicin by bacterial consortia AMQD4 in synthetic medium and raw gentamicin sewage.</title>
        <authorList>
            <person name="Chang H."/>
            <person name="Feng Y."/>
            <person name="Li Z."/>
            <person name="Xue J."/>
            <person name="Cheng D."/>
        </authorList>
    </citation>
    <scope>NUCLEOTIDE SEQUENCE [LARGE SCALE GENOMIC DNA]</scope>
    <source>
        <strain evidence="1 2">BZC3</strain>
    </source>
</reference>
<gene>
    <name evidence="1" type="ORF">CD943_04870</name>
</gene>